<feature type="non-terminal residue" evidence="1">
    <location>
        <position position="1"/>
    </location>
</feature>
<proteinExistence type="predicted"/>
<gene>
    <name evidence="1" type="primary">hsdR</name>
    <name evidence="1" type="ORF">SB444474_5451</name>
</gene>
<dbReference type="AlphaFoldDB" id="I6F462"/>
<evidence type="ECO:0000313" key="2">
    <source>
        <dbReference type="Proteomes" id="UP000004199"/>
    </source>
</evidence>
<comment type="caution">
    <text evidence="1">The sequence shown here is derived from an EMBL/GenBank/DDBJ whole genome shotgun (WGS) entry which is preliminary data.</text>
</comment>
<evidence type="ECO:0000313" key="1">
    <source>
        <dbReference type="EMBL" id="EIQ51054.1"/>
    </source>
</evidence>
<dbReference type="Proteomes" id="UP000004199">
    <property type="component" value="Unassembled WGS sequence"/>
</dbReference>
<reference evidence="1 2" key="1">
    <citation type="submission" date="2012-03" db="EMBL/GenBank/DDBJ databases">
        <authorList>
            <person name="Rasko D."/>
            <person name="Redman J."/>
            <person name="Daugherty S.C."/>
            <person name="Tallon L."/>
            <person name="Sadzewicz L."/>
            <person name="Jones K."/>
            <person name="Santana-Cruz I."/>
            <person name="Liu X."/>
        </authorList>
    </citation>
    <scope>NUCLEOTIDE SEQUENCE [LARGE SCALE GENOMIC DNA]</scope>
    <source>
        <strain evidence="1 2">4444-74</strain>
    </source>
</reference>
<dbReference type="GO" id="GO:0009035">
    <property type="term" value="F:type I site-specific deoxyribonuclease activity"/>
    <property type="evidence" value="ECO:0007669"/>
    <property type="project" value="UniProtKB-EC"/>
</dbReference>
<organism evidence="1 2">
    <name type="scientific">Shigella boydii 4444-74</name>
    <dbReference type="NCBI Taxonomy" id="766140"/>
    <lineage>
        <taxon>Bacteria</taxon>
        <taxon>Pseudomonadati</taxon>
        <taxon>Pseudomonadota</taxon>
        <taxon>Gammaproteobacteria</taxon>
        <taxon>Enterobacterales</taxon>
        <taxon>Enterobacteriaceae</taxon>
        <taxon>Shigella</taxon>
    </lineage>
</organism>
<name>I6F462_SHIBO</name>
<sequence>PLNLGWKTRTQKELALMDELTPLLHKLAQGREITGLSAYEEGK</sequence>
<dbReference type="EC" id="3.1.21.3" evidence="1"/>
<dbReference type="EMBL" id="AKNB01000067">
    <property type="protein sequence ID" value="EIQ51054.1"/>
    <property type="molecule type" value="Genomic_DNA"/>
</dbReference>
<accession>I6F462</accession>
<protein>
    <submittedName>
        <fullName evidence="1">Type I site-specific deoxyribonuclease domain protein</fullName>
        <ecNumber evidence="1">3.1.21.3</ecNumber>
    </submittedName>
</protein>
<keyword evidence="1" id="KW-0378">Hydrolase</keyword>